<evidence type="ECO:0000313" key="2">
    <source>
        <dbReference type="Proteomes" id="UP001222027"/>
    </source>
</evidence>
<organism evidence="1 2">
    <name type="scientific">Ensete ventricosum</name>
    <name type="common">Abyssinian banana</name>
    <name type="synonym">Musa ensete</name>
    <dbReference type="NCBI Taxonomy" id="4639"/>
    <lineage>
        <taxon>Eukaryota</taxon>
        <taxon>Viridiplantae</taxon>
        <taxon>Streptophyta</taxon>
        <taxon>Embryophyta</taxon>
        <taxon>Tracheophyta</taxon>
        <taxon>Spermatophyta</taxon>
        <taxon>Magnoliopsida</taxon>
        <taxon>Liliopsida</taxon>
        <taxon>Zingiberales</taxon>
        <taxon>Musaceae</taxon>
        <taxon>Ensete</taxon>
    </lineage>
</organism>
<accession>A0AAX5NBZ2</accession>
<comment type="caution">
    <text evidence="1">The sequence shown here is derived from an EMBL/GenBank/DDBJ whole genome shotgun (WGS) entry which is preliminary data.</text>
</comment>
<dbReference type="PROSITE" id="PS51257">
    <property type="entry name" value="PROKAR_LIPOPROTEIN"/>
    <property type="match status" value="1"/>
</dbReference>
<dbReference type="AlphaFoldDB" id="A0AAX5NBZ2"/>
<keyword evidence="2" id="KW-1185">Reference proteome</keyword>
<protein>
    <submittedName>
        <fullName evidence="1">Uncharacterized protein</fullName>
    </submittedName>
</protein>
<sequence length="192" mass="21303">MNGFLRTHGCVLPLQTSVACMIVDKEKAEPEQGVSPSCSLTTVLAMLCALCRRTLGLGGHYIKLRPAVVRGVARSGHGGELQPKALSLFRVDVVFPLELQVPSSRSNTAADCVSRELECEEMGRRRDARESLRAREADPRRTRPQASLVHGSICRPSCLGTPEKLCLCERTFSLPLEKEEAEISNWEFYLKY</sequence>
<dbReference type="EMBL" id="JAQQAF010000084">
    <property type="protein sequence ID" value="KAJ8455254.1"/>
    <property type="molecule type" value="Genomic_DNA"/>
</dbReference>
<dbReference type="Proteomes" id="UP001222027">
    <property type="component" value="Unassembled WGS sequence"/>
</dbReference>
<name>A0AAX5NBZ2_ENSVE</name>
<gene>
    <name evidence="1" type="ORF">OPV22_035182</name>
</gene>
<evidence type="ECO:0000313" key="1">
    <source>
        <dbReference type="EMBL" id="KAJ8455254.1"/>
    </source>
</evidence>
<proteinExistence type="predicted"/>
<reference evidence="1 2" key="1">
    <citation type="submission" date="2022-12" db="EMBL/GenBank/DDBJ databases">
        <title>Chromosome-scale assembly of the Ensete ventricosum genome.</title>
        <authorList>
            <person name="Dussert Y."/>
            <person name="Stocks J."/>
            <person name="Wendawek A."/>
            <person name="Woldeyes F."/>
            <person name="Nichols R.A."/>
            <person name="Borrell J.S."/>
        </authorList>
    </citation>
    <scope>NUCLEOTIDE SEQUENCE [LARGE SCALE GENOMIC DNA]</scope>
    <source>
        <strain evidence="2">cv. Maze</strain>
        <tissue evidence="1">Seeds</tissue>
    </source>
</reference>